<accession>A0AAD6X3S1</accession>
<organism evidence="1 2">
    <name type="scientific">Mycena alexandri</name>
    <dbReference type="NCBI Taxonomy" id="1745969"/>
    <lineage>
        <taxon>Eukaryota</taxon>
        <taxon>Fungi</taxon>
        <taxon>Dikarya</taxon>
        <taxon>Basidiomycota</taxon>
        <taxon>Agaricomycotina</taxon>
        <taxon>Agaricomycetes</taxon>
        <taxon>Agaricomycetidae</taxon>
        <taxon>Agaricales</taxon>
        <taxon>Marasmiineae</taxon>
        <taxon>Mycenaceae</taxon>
        <taxon>Mycena</taxon>
    </lineage>
</organism>
<evidence type="ECO:0008006" key="3">
    <source>
        <dbReference type="Google" id="ProtNLM"/>
    </source>
</evidence>
<gene>
    <name evidence="1" type="ORF">C8F04DRAFT_609550</name>
</gene>
<dbReference type="AlphaFoldDB" id="A0AAD6X3S1"/>
<name>A0AAD6X3S1_9AGAR</name>
<keyword evidence="2" id="KW-1185">Reference proteome</keyword>
<dbReference type="Proteomes" id="UP001218188">
    <property type="component" value="Unassembled WGS sequence"/>
</dbReference>
<proteinExistence type="predicted"/>
<protein>
    <recommendedName>
        <fullName evidence="3">Protein kinase domain-containing protein</fullName>
    </recommendedName>
</protein>
<comment type="caution">
    <text evidence="1">The sequence shown here is derived from an EMBL/GenBank/DDBJ whole genome shotgun (WGS) entry which is preliminary data.</text>
</comment>
<evidence type="ECO:0000313" key="2">
    <source>
        <dbReference type="Proteomes" id="UP001218188"/>
    </source>
</evidence>
<evidence type="ECO:0000313" key="1">
    <source>
        <dbReference type="EMBL" id="KAJ7033801.1"/>
    </source>
</evidence>
<sequence>MEASSEAELPRHDSEFSSYGGGIFSGSHHFTVAGGTFKNITNYVSAPEVPPDLRMIPMGDIDLQREIRVSEVRTDEDSGVIFREARGCVRRVYSAKVEGRKADVTVAIYEGEAADEWRRDIAKHMMLRHPHILQVCGAASSGRIHATLFHGDLIPYQQFLDPYRHSPVLTAYIHGYVTAQYWNTLGYIFGIQGCAFWIRRSSGLLCAEISPPPQSADTPLGYFHWVEQEMPNGELLFNLSIADQEVIAVRHLSLQQYHACSSSLALFRYESISTSATITFGAVVLWPIEEQFGRCNDPACVQDVEIISGEWEGFPRPPNAFHMADGSTRFNATDVSEKTFELYFFQDPRNRITDRGVWLSQANHIFHRLQVIDNYLDYVMVRGMHFKIEIQPSVEAPPPGYLFLCPPNAFQAGSSSLRWPNCPSYWSLDPLGVECLTAEEATRLGFPFMLLTTSVLGHSWDASVYTGLRQFHAAKGFDPDSQDVARHLGYPLYELSVDIDVPFAHVVDEDPIAEVSSGVEDGRESLVALPCVICSPFSAPLFEATLESTEPFNILEPSMSRTFNLISSIKLVLILFLVLCHVYEMVG</sequence>
<reference evidence="1" key="1">
    <citation type="submission" date="2023-03" db="EMBL/GenBank/DDBJ databases">
        <title>Massive genome expansion in bonnet fungi (Mycena s.s.) driven by repeated elements and novel gene families across ecological guilds.</title>
        <authorList>
            <consortium name="Lawrence Berkeley National Laboratory"/>
            <person name="Harder C.B."/>
            <person name="Miyauchi S."/>
            <person name="Viragh M."/>
            <person name="Kuo A."/>
            <person name="Thoen E."/>
            <person name="Andreopoulos B."/>
            <person name="Lu D."/>
            <person name="Skrede I."/>
            <person name="Drula E."/>
            <person name="Henrissat B."/>
            <person name="Morin E."/>
            <person name="Kohler A."/>
            <person name="Barry K."/>
            <person name="LaButti K."/>
            <person name="Morin E."/>
            <person name="Salamov A."/>
            <person name="Lipzen A."/>
            <person name="Mereny Z."/>
            <person name="Hegedus B."/>
            <person name="Baldrian P."/>
            <person name="Stursova M."/>
            <person name="Weitz H."/>
            <person name="Taylor A."/>
            <person name="Grigoriev I.V."/>
            <person name="Nagy L.G."/>
            <person name="Martin F."/>
            <person name="Kauserud H."/>
        </authorList>
    </citation>
    <scope>NUCLEOTIDE SEQUENCE</scope>
    <source>
        <strain evidence="1">CBHHK200</strain>
    </source>
</reference>
<dbReference type="EMBL" id="JARJCM010000062">
    <property type="protein sequence ID" value="KAJ7033801.1"/>
    <property type="molecule type" value="Genomic_DNA"/>
</dbReference>